<sequence>MSANANISRTRRRSNSWSSEKQPQQPAAQLSLPEDDDVAGGLLEMPRICRCCCKRDLELLSLFGADKPTISSPETTETETANATVTVTATATATSKMRRRETTTAALGDRTNGNPVDYALSGAHSSMDIVLEEMIIWMLNRHCTPHPAPHSPYQK</sequence>
<gene>
    <name evidence="2" type="primary">Dper\GL21609</name>
    <name evidence="2" type="ORF">Dper_GL21609</name>
</gene>
<feature type="compositionally biased region" description="Low complexity" evidence="1">
    <location>
        <begin position="15"/>
        <end position="29"/>
    </location>
</feature>
<dbReference type="OrthoDB" id="2687452at2759"/>
<evidence type="ECO:0000313" key="2">
    <source>
        <dbReference type="EMBL" id="EDW34390.1"/>
    </source>
</evidence>
<dbReference type="AlphaFoldDB" id="B4GFK5"/>
<dbReference type="PhylomeDB" id="B4GFK5"/>
<evidence type="ECO:0000313" key="3">
    <source>
        <dbReference type="Proteomes" id="UP000008744"/>
    </source>
</evidence>
<organism evidence="3">
    <name type="scientific">Drosophila persimilis</name>
    <name type="common">Fruit fly</name>
    <dbReference type="NCBI Taxonomy" id="7234"/>
    <lineage>
        <taxon>Eukaryota</taxon>
        <taxon>Metazoa</taxon>
        <taxon>Ecdysozoa</taxon>
        <taxon>Arthropoda</taxon>
        <taxon>Hexapoda</taxon>
        <taxon>Insecta</taxon>
        <taxon>Pterygota</taxon>
        <taxon>Neoptera</taxon>
        <taxon>Endopterygota</taxon>
        <taxon>Diptera</taxon>
        <taxon>Brachycera</taxon>
        <taxon>Muscomorpha</taxon>
        <taxon>Ephydroidea</taxon>
        <taxon>Drosophilidae</taxon>
        <taxon>Drosophila</taxon>
        <taxon>Sophophora</taxon>
    </lineage>
</organism>
<accession>B4GFK5</accession>
<name>B4GFK5_DROPE</name>
<dbReference type="OMA" id="MSANANI"/>
<keyword evidence="3" id="KW-1185">Reference proteome</keyword>
<dbReference type="HOGENOM" id="CLU_1697370_0_0_1"/>
<dbReference type="EMBL" id="CH479182">
    <property type="protein sequence ID" value="EDW34390.1"/>
    <property type="molecule type" value="Genomic_DNA"/>
</dbReference>
<reference evidence="2 3" key="1">
    <citation type="journal article" date="2007" name="Nature">
        <title>Evolution of genes and genomes on the Drosophila phylogeny.</title>
        <authorList>
            <consortium name="Drosophila 12 Genomes Consortium"/>
            <person name="Clark A.G."/>
            <person name="Eisen M.B."/>
            <person name="Smith D.R."/>
            <person name="Bergman C.M."/>
            <person name="Oliver B."/>
            <person name="Markow T.A."/>
            <person name="Kaufman T.C."/>
            <person name="Kellis M."/>
            <person name="Gelbart W."/>
            <person name="Iyer V.N."/>
            <person name="Pollard D.A."/>
            <person name="Sackton T.B."/>
            <person name="Larracuente A.M."/>
            <person name="Singh N.D."/>
            <person name="Abad J.P."/>
            <person name="Abt D.N."/>
            <person name="Adryan B."/>
            <person name="Aguade M."/>
            <person name="Akashi H."/>
            <person name="Anderson W.W."/>
            <person name="Aquadro C.F."/>
            <person name="Ardell D.H."/>
            <person name="Arguello R."/>
            <person name="Artieri C.G."/>
            <person name="Barbash D.A."/>
            <person name="Barker D."/>
            <person name="Barsanti P."/>
            <person name="Batterham P."/>
            <person name="Batzoglou S."/>
            <person name="Begun D."/>
            <person name="Bhutkar A."/>
            <person name="Blanco E."/>
            <person name="Bosak S.A."/>
            <person name="Bradley R.K."/>
            <person name="Brand A.D."/>
            <person name="Brent M.R."/>
            <person name="Brooks A.N."/>
            <person name="Brown R.H."/>
            <person name="Butlin R.K."/>
            <person name="Caggese C."/>
            <person name="Calvi B.R."/>
            <person name="Bernardo de Carvalho A."/>
            <person name="Caspi A."/>
            <person name="Castrezana S."/>
            <person name="Celniker S.E."/>
            <person name="Chang J.L."/>
            <person name="Chapple C."/>
            <person name="Chatterji S."/>
            <person name="Chinwalla A."/>
            <person name="Civetta A."/>
            <person name="Clifton S.W."/>
            <person name="Comeron J.M."/>
            <person name="Costello J.C."/>
            <person name="Coyne J.A."/>
            <person name="Daub J."/>
            <person name="David R.G."/>
            <person name="Delcher A.L."/>
            <person name="Delehaunty K."/>
            <person name="Do C.B."/>
            <person name="Ebling H."/>
            <person name="Edwards K."/>
            <person name="Eickbush T."/>
            <person name="Evans J.D."/>
            <person name="Filipski A."/>
            <person name="Findeiss S."/>
            <person name="Freyhult E."/>
            <person name="Fulton L."/>
            <person name="Fulton R."/>
            <person name="Garcia A.C."/>
            <person name="Gardiner A."/>
            <person name="Garfield D.A."/>
            <person name="Garvin B.E."/>
            <person name="Gibson G."/>
            <person name="Gilbert D."/>
            <person name="Gnerre S."/>
            <person name="Godfrey J."/>
            <person name="Good R."/>
            <person name="Gotea V."/>
            <person name="Gravely B."/>
            <person name="Greenberg A.J."/>
            <person name="Griffiths-Jones S."/>
            <person name="Gross S."/>
            <person name="Guigo R."/>
            <person name="Gustafson E.A."/>
            <person name="Haerty W."/>
            <person name="Hahn M.W."/>
            <person name="Halligan D.L."/>
            <person name="Halpern A.L."/>
            <person name="Halter G.M."/>
            <person name="Han M.V."/>
            <person name="Heger A."/>
            <person name="Hillier L."/>
            <person name="Hinrichs A.S."/>
            <person name="Holmes I."/>
            <person name="Hoskins R.A."/>
            <person name="Hubisz M.J."/>
            <person name="Hultmark D."/>
            <person name="Huntley M.A."/>
            <person name="Jaffe D.B."/>
            <person name="Jagadeeshan S."/>
            <person name="Jeck W.R."/>
            <person name="Johnson J."/>
            <person name="Jones C.D."/>
            <person name="Jordan W.C."/>
            <person name="Karpen G.H."/>
            <person name="Kataoka E."/>
            <person name="Keightley P.D."/>
            <person name="Kheradpour P."/>
            <person name="Kirkness E.F."/>
            <person name="Koerich L.B."/>
            <person name="Kristiansen K."/>
            <person name="Kudrna D."/>
            <person name="Kulathinal R.J."/>
            <person name="Kumar S."/>
            <person name="Kwok R."/>
            <person name="Lander E."/>
            <person name="Langley C.H."/>
            <person name="Lapoint R."/>
            <person name="Lazzaro B.P."/>
            <person name="Lee S.J."/>
            <person name="Levesque L."/>
            <person name="Li R."/>
            <person name="Lin C.F."/>
            <person name="Lin M.F."/>
            <person name="Lindblad-Toh K."/>
            <person name="Llopart A."/>
            <person name="Long M."/>
            <person name="Low L."/>
            <person name="Lozovsky E."/>
            <person name="Lu J."/>
            <person name="Luo M."/>
            <person name="Machado C.A."/>
            <person name="Makalowski W."/>
            <person name="Marzo M."/>
            <person name="Matsuda M."/>
            <person name="Matzkin L."/>
            <person name="McAllister B."/>
            <person name="McBride C.S."/>
            <person name="McKernan B."/>
            <person name="McKernan K."/>
            <person name="Mendez-Lago M."/>
            <person name="Minx P."/>
            <person name="Mollenhauer M.U."/>
            <person name="Montooth K."/>
            <person name="Mount S.M."/>
            <person name="Mu X."/>
            <person name="Myers E."/>
            <person name="Negre B."/>
            <person name="Newfeld S."/>
            <person name="Nielsen R."/>
            <person name="Noor M.A."/>
            <person name="O'Grady P."/>
            <person name="Pachter L."/>
            <person name="Papaceit M."/>
            <person name="Parisi M.J."/>
            <person name="Parisi M."/>
            <person name="Parts L."/>
            <person name="Pedersen J.S."/>
            <person name="Pesole G."/>
            <person name="Phillippy A.M."/>
            <person name="Ponting C.P."/>
            <person name="Pop M."/>
            <person name="Porcelli D."/>
            <person name="Powell J.R."/>
            <person name="Prohaska S."/>
            <person name="Pruitt K."/>
            <person name="Puig M."/>
            <person name="Quesneville H."/>
            <person name="Ram K.R."/>
            <person name="Rand D."/>
            <person name="Rasmussen M.D."/>
            <person name="Reed L.K."/>
            <person name="Reenan R."/>
            <person name="Reily A."/>
            <person name="Remington K.A."/>
            <person name="Rieger T.T."/>
            <person name="Ritchie M.G."/>
            <person name="Robin C."/>
            <person name="Rogers Y.H."/>
            <person name="Rohde C."/>
            <person name="Rozas J."/>
            <person name="Rubenfield M.J."/>
            <person name="Ruiz A."/>
            <person name="Russo S."/>
            <person name="Salzberg S.L."/>
            <person name="Sanchez-Gracia A."/>
            <person name="Saranga D.J."/>
            <person name="Sato H."/>
            <person name="Schaeffer S.W."/>
            <person name="Schatz M.C."/>
            <person name="Schlenke T."/>
            <person name="Schwartz R."/>
            <person name="Segarra C."/>
            <person name="Singh R.S."/>
            <person name="Sirot L."/>
            <person name="Sirota M."/>
            <person name="Sisneros N.B."/>
            <person name="Smith C.D."/>
            <person name="Smith T.F."/>
            <person name="Spieth J."/>
            <person name="Stage D.E."/>
            <person name="Stark A."/>
            <person name="Stephan W."/>
            <person name="Strausberg R.L."/>
            <person name="Strempel S."/>
            <person name="Sturgill D."/>
            <person name="Sutton G."/>
            <person name="Sutton G.G."/>
            <person name="Tao W."/>
            <person name="Teichmann S."/>
            <person name="Tobari Y.N."/>
            <person name="Tomimura Y."/>
            <person name="Tsolas J.M."/>
            <person name="Valente V.L."/>
            <person name="Venter E."/>
            <person name="Venter J.C."/>
            <person name="Vicario S."/>
            <person name="Vieira F.G."/>
            <person name="Vilella A.J."/>
            <person name="Villasante A."/>
            <person name="Walenz B."/>
            <person name="Wang J."/>
            <person name="Wasserman M."/>
            <person name="Watts T."/>
            <person name="Wilson D."/>
            <person name="Wilson R.K."/>
            <person name="Wing R.A."/>
            <person name="Wolfner M.F."/>
            <person name="Wong A."/>
            <person name="Wong G.K."/>
            <person name="Wu C.I."/>
            <person name="Wu G."/>
            <person name="Yamamoto D."/>
            <person name="Yang H.P."/>
            <person name="Yang S.P."/>
            <person name="Yorke J.A."/>
            <person name="Yoshida K."/>
            <person name="Zdobnov E."/>
            <person name="Zhang P."/>
            <person name="Zhang Y."/>
            <person name="Zimin A.V."/>
            <person name="Baldwin J."/>
            <person name="Abdouelleil A."/>
            <person name="Abdulkadir J."/>
            <person name="Abebe A."/>
            <person name="Abera B."/>
            <person name="Abreu J."/>
            <person name="Acer S.C."/>
            <person name="Aftuck L."/>
            <person name="Alexander A."/>
            <person name="An P."/>
            <person name="Anderson E."/>
            <person name="Anderson S."/>
            <person name="Arachi H."/>
            <person name="Azer M."/>
            <person name="Bachantsang P."/>
            <person name="Barry A."/>
            <person name="Bayul T."/>
            <person name="Berlin A."/>
            <person name="Bessette D."/>
            <person name="Bloom T."/>
            <person name="Blye J."/>
            <person name="Boguslavskiy L."/>
            <person name="Bonnet C."/>
            <person name="Boukhgalter B."/>
            <person name="Bourzgui I."/>
            <person name="Brown A."/>
            <person name="Cahill P."/>
            <person name="Channer S."/>
            <person name="Cheshatsang Y."/>
            <person name="Chuda L."/>
            <person name="Citroen M."/>
            <person name="Collymore A."/>
            <person name="Cooke P."/>
            <person name="Costello M."/>
            <person name="D'Aco K."/>
            <person name="Daza R."/>
            <person name="De Haan G."/>
            <person name="DeGray S."/>
            <person name="DeMaso C."/>
            <person name="Dhargay N."/>
            <person name="Dooley K."/>
            <person name="Dooley E."/>
            <person name="Doricent M."/>
            <person name="Dorje P."/>
            <person name="Dorjee K."/>
            <person name="Dupes A."/>
            <person name="Elong R."/>
            <person name="Falk J."/>
            <person name="Farina A."/>
            <person name="Faro S."/>
            <person name="Ferguson D."/>
            <person name="Fisher S."/>
            <person name="Foley C.D."/>
            <person name="Franke A."/>
            <person name="Friedrich D."/>
            <person name="Gadbois L."/>
            <person name="Gearin G."/>
            <person name="Gearin C.R."/>
            <person name="Giannoukos G."/>
            <person name="Goode T."/>
            <person name="Graham J."/>
            <person name="Grandbois E."/>
            <person name="Grewal S."/>
            <person name="Gyaltsen K."/>
            <person name="Hafez N."/>
            <person name="Hagos B."/>
            <person name="Hall J."/>
            <person name="Henson C."/>
            <person name="Hollinger A."/>
            <person name="Honan T."/>
            <person name="Huard M.D."/>
            <person name="Hughes L."/>
            <person name="Hurhula B."/>
            <person name="Husby M.E."/>
            <person name="Kamat A."/>
            <person name="Kanga B."/>
            <person name="Kashin S."/>
            <person name="Khazanovich D."/>
            <person name="Kisner P."/>
            <person name="Lance K."/>
            <person name="Lara M."/>
            <person name="Lee W."/>
            <person name="Lennon N."/>
            <person name="Letendre F."/>
            <person name="LeVine R."/>
            <person name="Lipovsky A."/>
            <person name="Liu X."/>
            <person name="Liu J."/>
            <person name="Liu S."/>
            <person name="Lokyitsang T."/>
            <person name="Lokyitsang Y."/>
            <person name="Lubonja R."/>
            <person name="Lui A."/>
            <person name="MacDonald P."/>
            <person name="Magnisalis V."/>
            <person name="Maru K."/>
            <person name="Matthews C."/>
            <person name="McCusker W."/>
            <person name="McDonough S."/>
            <person name="Mehta T."/>
            <person name="Meldrim J."/>
            <person name="Meneus L."/>
            <person name="Mihai O."/>
            <person name="Mihalev A."/>
            <person name="Mihova T."/>
            <person name="Mittelman R."/>
            <person name="Mlenga V."/>
            <person name="Montmayeur A."/>
            <person name="Mulrain L."/>
            <person name="Navidi A."/>
            <person name="Naylor J."/>
            <person name="Negash T."/>
            <person name="Nguyen T."/>
            <person name="Nguyen N."/>
            <person name="Nicol R."/>
            <person name="Norbu C."/>
            <person name="Norbu N."/>
            <person name="Novod N."/>
            <person name="O'Neill B."/>
            <person name="Osman S."/>
            <person name="Markiewicz E."/>
            <person name="Oyono O.L."/>
            <person name="Patti C."/>
            <person name="Phunkhang P."/>
            <person name="Pierre F."/>
            <person name="Priest M."/>
            <person name="Raghuraman S."/>
            <person name="Rege F."/>
            <person name="Reyes R."/>
            <person name="Rise C."/>
            <person name="Rogov P."/>
            <person name="Ross K."/>
            <person name="Ryan E."/>
            <person name="Settipalli S."/>
            <person name="Shea T."/>
            <person name="Sherpa N."/>
            <person name="Shi L."/>
            <person name="Shih D."/>
            <person name="Sparrow T."/>
            <person name="Spaulding J."/>
            <person name="Stalker J."/>
            <person name="Stange-Thomann N."/>
            <person name="Stavropoulos S."/>
            <person name="Stone C."/>
            <person name="Strader C."/>
            <person name="Tesfaye S."/>
            <person name="Thomson T."/>
            <person name="Thoulutsang Y."/>
            <person name="Thoulutsang D."/>
            <person name="Topham K."/>
            <person name="Topping I."/>
            <person name="Tsamla T."/>
            <person name="Vassiliev H."/>
            <person name="Vo A."/>
            <person name="Wangchuk T."/>
            <person name="Wangdi T."/>
            <person name="Weiand M."/>
            <person name="Wilkinson J."/>
            <person name="Wilson A."/>
            <person name="Yadav S."/>
            <person name="Young G."/>
            <person name="Yu Q."/>
            <person name="Zembek L."/>
            <person name="Zhong D."/>
            <person name="Zimmer A."/>
            <person name="Zwirko Z."/>
            <person name="Jaffe D.B."/>
            <person name="Alvarez P."/>
            <person name="Brockman W."/>
            <person name="Butler J."/>
            <person name="Chin C."/>
            <person name="Gnerre S."/>
            <person name="Grabherr M."/>
            <person name="Kleber M."/>
            <person name="Mauceli E."/>
            <person name="MacCallum I."/>
        </authorList>
    </citation>
    <scope>NUCLEOTIDE SEQUENCE [LARGE SCALE GENOMIC DNA]</scope>
    <source>
        <strain evidence="3">MSH-3 / Tucson 14011-0111.49</strain>
    </source>
</reference>
<dbReference type="Proteomes" id="UP000008744">
    <property type="component" value="Unassembled WGS sequence"/>
</dbReference>
<evidence type="ECO:0000256" key="1">
    <source>
        <dbReference type="SAM" id="MobiDB-lite"/>
    </source>
</evidence>
<feature type="region of interest" description="Disordered" evidence="1">
    <location>
        <begin position="1"/>
        <end position="33"/>
    </location>
</feature>
<protein>
    <submittedName>
        <fullName evidence="2">GL21609</fullName>
    </submittedName>
</protein>
<proteinExistence type="predicted"/>